<dbReference type="Pfam" id="PF10558">
    <property type="entry name" value="MTP18"/>
    <property type="match status" value="2"/>
</dbReference>
<gene>
    <name evidence="4" type="ORF">LGLO00237_LOCUS34783</name>
    <name evidence="5" type="ORF">LGLO00237_LOCUS34784</name>
</gene>
<evidence type="ECO:0000256" key="2">
    <source>
        <dbReference type="ARBA" id="ARBA00017835"/>
    </source>
</evidence>
<name>A0A6V3UBT2_9EUKA</name>
<accession>A0A6V3UBT2</accession>
<dbReference type="PANTHER" id="PTHR11001:SF2">
    <property type="entry name" value="MITOCHONDRIAL FISSION PROCESS PROTEIN 1"/>
    <property type="match status" value="1"/>
</dbReference>
<sequence length="223" mass="24678">MNRLVSLVVRYRTPVLVRLGTGVCLGTAYLQYRAARAETEGVTETKNEKNIEDGVRMGDTNSRYAPYFVRVARTLTVKLSAKIRYVAYSSDIGESMRPIVHPRVVTALYGVTWAYVFGDVAHAGYIESTSGGSNTEIARTMIFTLTFQSIASVLIPSVIIHQAVHFSQHGLENMKAPAAVRRYGAAVVGLALIPGMPYIDEPIEHLIEQGFDYVWPSEKAKKH</sequence>
<protein>
    <recommendedName>
        <fullName evidence="2">Mitochondrial fission process protein 1</fullName>
    </recommendedName>
    <alternativeName>
        <fullName evidence="3">Mitochondrial 18 kDa protein</fullName>
    </alternativeName>
</protein>
<proteinExistence type="inferred from homology"/>
<evidence type="ECO:0000313" key="5">
    <source>
        <dbReference type="EMBL" id="CAE0682996.1"/>
    </source>
</evidence>
<dbReference type="GO" id="GO:0005739">
    <property type="term" value="C:mitochondrion"/>
    <property type="evidence" value="ECO:0007669"/>
    <property type="project" value="TreeGrafter"/>
</dbReference>
<dbReference type="GO" id="GO:0000266">
    <property type="term" value="P:mitochondrial fission"/>
    <property type="evidence" value="ECO:0007669"/>
    <property type="project" value="TreeGrafter"/>
</dbReference>
<evidence type="ECO:0000256" key="3">
    <source>
        <dbReference type="ARBA" id="ARBA00029631"/>
    </source>
</evidence>
<evidence type="ECO:0000313" key="4">
    <source>
        <dbReference type="EMBL" id="CAE0682995.1"/>
    </source>
</evidence>
<organism evidence="4">
    <name type="scientific">Lotharella globosa</name>
    <dbReference type="NCBI Taxonomy" id="91324"/>
    <lineage>
        <taxon>Eukaryota</taxon>
        <taxon>Sar</taxon>
        <taxon>Rhizaria</taxon>
        <taxon>Cercozoa</taxon>
        <taxon>Chlorarachniophyceae</taxon>
        <taxon>Lotharella</taxon>
    </lineage>
</organism>
<evidence type="ECO:0000256" key="1">
    <source>
        <dbReference type="ARBA" id="ARBA00009224"/>
    </source>
</evidence>
<comment type="similarity">
    <text evidence="1">Belongs to the MTFP1 family.</text>
</comment>
<dbReference type="InterPro" id="IPR019560">
    <property type="entry name" value="Mitochondrial_18_kDa_protein"/>
</dbReference>
<dbReference type="EMBL" id="HBIV01050435">
    <property type="protein sequence ID" value="CAE0682995.1"/>
    <property type="molecule type" value="Transcribed_RNA"/>
</dbReference>
<dbReference type="AlphaFoldDB" id="A0A6V3UBT2"/>
<reference evidence="4" key="1">
    <citation type="submission" date="2021-01" db="EMBL/GenBank/DDBJ databases">
        <authorList>
            <person name="Corre E."/>
            <person name="Pelletier E."/>
            <person name="Niang G."/>
            <person name="Scheremetjew M."/>
            <person name="Finn R."/>
            <person name="Kale V."/>
            <person name="Holt S."/>
            <person name="Cochrane G."/>
            <person name="Meng A."/>
            <person name="Brown T."/>
            <person name="Cohen L."/>
        </authorList>
    </citation>
    <scope>NUCLEOTIDE SEQUENCE</scope>
    <source>
        <strain evidence="4">CCCM811</strain>
    </source>
</reference>
<dbReference type="PANTHER" id="PTHR11001">
    <property type="entry name" value="MITOCHONDRIAL FISSION PROCESS PROTEIN 1"/>
    <property type="match status" value="1"/>
</dbReference>
<dbReference type="EMBL" id="HBIV01050436">
    <property type="protein sequence ID" value="CAE0682996.1"/>
    <property type="molecule type" value="Transcribed_RNA"/>
</dbReference>